<keyword evidence="2" id="KW-1133">Transmembrane helix</keyword>
<keyword evidence="1" id="KW-0862">Zinc</keyword>
<dbReference type="AlphaFoldDB" id="A0A9J7XIA9"/>
<feature type="transmembrane region" description="Helical" evidence="2">
    <location>
        <begin position="189"/>
        <end position="210"/>
    </location>
</feature>
<evidence type="ECO:0000313" key="3">
    <source>
        <dbReference type="Ensembl" id="ENSCCRP00000105670.1"/>
    </source>
</evidence>
<dbReference type="Pfam" id="PF03637">
    <property type="entry name" value="Mob1_phocein"/>
    <property type="match status" value="1"/>
</dbReference>
<dbReference type="SUPFAM" id="SSF101152">
    <property type="entry name" value="Mob1/phocein"/>
    <property type="match status" value="1"/>
</dbReference>
<proteinExistence type="predicted"/>
<evidence type="ECO:0000256" key="1">
    <source>
        <dbReference type="PIRSR" id="PIRSR605301-1"/>
    </source>
</evidence>
<accession>A0A9J7XIA9</accession>
<keyword evidence="4" id="KW-1185">Reference proteome</keyword>
<dbReference type="Proteomes" id="UP001108240">
    <property type="component" value="Unplaced"/>
</dbReference>
<feature type="binding site" evidence="1">
    <location>
        <position position="159"/>
    </location>
    <ligand>
        <name>Zn(2+)</name>
        <dbReference type="ChEBI" id="CHEBI:29105"/>
    </ligand>
</feature>
<dbReference type="GeneTree" id="ENSGT01120000271863"/>
<dbReference type="Ensembl" id="ENSCCRT00000185202.1">
    <property type="protein sequence ID" value="ENSCCRP00000105670.1"/>
    <property type="gene ID" value="ENSCCRG00000075408.1"/>
</dbReference>
<dbReference type="SMART" id="SM01388">
    <property type="entry name" value="Mob1_phocein"/>
    <property type="match status" value="1"/>
</dbReference>
<feature type="binding site" evidence="1">
    <location>
        <position position="79"/>
    </location>
    <ligand>
        <name>Zn(2+)</name>
        <dbReference type="ChEBI" id="CHEBI:29105"/>
    </ligand>
</feature>
<dbReference type="InterPro" id="IPR005301">
    <property type="entry name" value="MOB_kinase_act_fam"/>
</dbReference>
<protein>
    <submittedName>
        <fullName evidence="3">MOB kinase activator 1Ba</fullName>
    </submittedName>
</protein>
<keyword evidence="2" id="KW-0812">Transmembrane</keyword>
<keyword evidence="1" id="KW-0479">Metal-binding</keyword>
<evidence type="ECO:0000313" key="4">
    <source>
        <dbReference type="Proteomes" id="UP001108240"/>
    </source>
</evidence>
<reference evidence="3" key="1">
    <citation type="submission" date="2025-08" db="UniProtKB">
        <authorList>
            <consortium name="Ensembl"/>
        </authorList>
    </citation>
    <scope>IDENTIFICATION</scope>
</reference>
<dbReference type="PANTHER" id="PTHR22599">
    <property type="entry name" value="MPS ONE BINDER KINASE ACTIVATOR-LIKE MOB"/>
    <property type="match status" value="1"/>
</dbReference>
<dbReference type="Gene3D" id="1.20.140.30">
    <property type="entry name" value="MOB kinase activator"/>
    <property type="match status" value="1"/>
</dbReference>
<reference evidence="3" key="2">
    <citation type="submission" date="2025-09" db="UniProtKB">
        <authorList>
            <consortium name="Ensembl"/>
        </authorList>
    </citation>
    <scope>IDENTIFICATION</scope>
</reference>
<dbReference type="InterPro" id="IPR036703">
    <property type="entry name" value="MOB_kinase_act_sf"/>
</dbReference>
<organism evidence="3 4">
    <name type="scientific">Cyprinus carpio carpio</name>
    <dbReference type="NCBI Taxonomy" id="630221"/>
    <lineage>
        <taxon>Eukaryota</taxon>
        <taxon>Metazoa</taxon>
        <taxon>Chordata</taxon>
        <taxon>Craniata</taxon>
        <taxon>Vertebrata</taxon>
        <taxon>Euteleostomi</taxon>
        <taxon>Actinopterygii</taxon>
        <taxon>Neopterygii</taxon>
        <taxon>Teleostei</taxon>
        <taxon>Ostariophysi</taxon>
        <taxon>Cypriniformes</taxon>
        <taxon>Cyprinidae</taxon>
        <taxon>Cyprininae</taxon>
        <taxon>Cyprinus</taxon>
    </lineage>
</organism>
<feature type="binding site" evidence="1">
    <location>
        <position position="84"/>
    </location>
    <ligand>
        <name>Zn(2+)</name>
        <dbReference type="ChEBI" id="CHEBI:29105"/>
    </ligand>
</feature>
<sequence length="224" mass="25246">MSFLFGSRSSKTFKPKKNIPEGSHQYELLKHAEATLGSGNLRMAVMLPDGEDLNEWVAVNTVDFFNQINMLYGTITDFCTEESCPLMSAGPKYEYHWADGTNIKKPIKCSAPKYIDYLMTWVQDQLDDETLFPAKIGVLLLQFLVHDLEIWQLFLCIAHCSHGGICPHGGDIKASIKHTLKNSVFSRTLVTISTAYVLLVIWSSSILFCLDSKTDFLVVFLCHL</sequence>
<evidence type="ECO:0000256" key="2">
    <source>
        <dbReference type="SAM" id="Phobius"/>
    </source>
</evidence>
<name>A0A9J7XIA9_CYPCA</name>
<keyword evidence="2" id="KW-0472">Membrane</keyword>